<gene>
    <name evidence="3" type="ORF">FS320_35520</name>
</gene>
<protein>
    <submittedName>
        <fullName evidence="3">Thermonuclease family protein</fullName>
    </submittedName>
</protein>
<dbReference type="PANTHER" id="PTHR12302:SF26">
    <property type="entry name" value="BLR1266 PROTEIN"/>
    <property type="match status" value="1"/>
</dbReference>
<dbReference type="InterPro" id="IPR016071">
    <property type="entry name" value="Staphylococal_nuclease_OB-fold"/>
</dbReference>
<comment type="caution">
    <text evidence="3">The sequence shown here is derived from an EMBL/GenBank/DDBJ whole genome shotgun (WGS) entry which is preliminary data.</text>
</comment>
<accession>A0A5N7MT86</accession>
<evidence type="ECO:0000313" key="3">
    <source>
        <dbReference type="EMBL" id="MPR30212.1"/>
    </source>
</evidence>
<evidence type="ECO:0000259" key="2">
    <source>
        <dbReference type="PROSITE" id="PS50830"/>
    </source>
</evidence>
<dbReference type="EMBL" id="VOSK01000328">
    <property type="protein sequence ID" value="MPR30212.1"/>
    <property type="molecule type" value="Genomic_DNA"/>
</dbReference>
<dbReference type="Proteomes" id="UP000403266">
    <property type="component" value="Unassembled WGS sequence"/>
</dbReference>
<feature type="domain" description="TNase-like" evidence="2">
    <location>
        <begin position="35"/>
        <end position="154"/>
    </location>
</feature>
<dbReference type="SMART" id="SM00318">
    <property type="entry name" value="SNc"/>
    <property type="match status" value="1"/>
</dbReference>
<keyword evidence="4" id="KW-1185">Reference proteome</keyword>
<dbReference type="PROSITE" id="PS50830">
    <property type="entry name" value="TNASE_3"/>
    <property type="match status" value="1"/>
</dbReference>
<sequence length="231" mass="25421">MPSGEISLRSAIVALALIILTSPVMAQSLSGQADVIDVDTIAIRGEKTRIRLYGVDGPESQQTCNDASGARYLCGSKAADALASIIGRNGRVSCKEQDRDRYGRIVVTCEANGRDIAGELIRQGWAVEYTQYSDGRYSDEEEEAQRAKRGLWAGTFVKPWEWRRGERLPNEASTGSDRKCAIKGNISGAERIYHLPGSRNYARTTIDESKGERWFCSEDEAKAAGWRAPRG</sequence>
<feature type="chain" id="PRO_5030135743" evidence="1">
    <location>
        <begin position="27"/>
        <end position="231"/>
    </location>
</feature>
<proteinExistence type="predicted"/>
<reference evidence="3 4" key="1">
    <citation type="journal article" date="2019" name="Syst. Appl. Microbiol.">
        <title>Microvirga tunisiensis sp. nov., a root nodule symbiotic bacterium isolated from Lupinus micranthus and L. luteus grown in Northern Tunisia.</title>
        <authorList>
            <person name="Msaddak A."/>
            <person name="Rejili M."/>
            <person name="Duran D."/>
            <person name="Mars M."/>
            <person name="Palacios J.M."/>
            <person name="Ruiz-Argueso T."/>
            <person name="Rey L."/>
            <person name="Imperial J."/>
        </authorList>
    </citation>
    <scope>NUCLEOTIDE SEQUENCE [LARGE SCALE GENOMIC DNA]</scope>
    <source>
        <strain evidence="3 4">Lmie10</strain>
    </source>
</reference>
<dbReference type="Gene3D" id="2.40.50.90">
    <property type="match status" value="1"/>
</dbReference>
<evidence type="ECO:0000313" key="4">
    <source>
        <dbReference type="Proteomes" id="UP000403266"/>
    </source>
</evidence>
<dbReference type="PANTHER" id="PTHR12302">
    <property type="entry name" value="EBNA2 BINDING PROTEIN P100"/>
    <property type="match status" value="1"/>
</dbReference>
<dbReference type="AlphaFoldDB" id="A0A5N7MT86"/>
<dbReference type="OrthoDB" id="9805504at2"/>
<dbReference type="Pfam" id="PF00565">
    <property type="entry name" value="SNase"/>
    <property type="match status" value="1"/>
</dbReference>
<organism evidence="3 4">
    <name type="scientific">Microvirga tunisiensis</name>
    <dbReference type="NCBI Taxonomy" id="2108360"/>
    <lineage>
        <taxon>Bacteria</taxon>
        <taxon>Pseudomonadati</taxon>
        <taxon>Pseudomonadota</taxon>
        <taxon>Alphaproteobacteria</taxon>
        <taxon>Hyphomicrobiales</taxon>
        <taxon>Methylobacteriaceae</taxon>
        <taxon>Microvirga</taxon>
    </lineage>
</organism>
<feature type="signal peptide" evidence="1">
    <location>
        <begin position="1"/>
        <end position="26"/>
    </location>
</feature>
<dbReference type="InterPro" id="IPR035437">
    <property type="entry name" value="SNase_OB-fold_sf"/>
</dbReference>
<evidence type="ECO:0000256" key="1">
    <source>
        <dbReference type="SAM" id="SignalP"/>
    </source>
</evidence>
<keyword evidence="1" id="KW-0732">Signal</keyword>
<dbReference type="SUPFAM" id="SSF50199">
    <property type="entry name" value="Staphylococcal nuclease"/>
    <property type="match status" value="1"/>
</dbReference>
<name>A0A5N7MT86_9HYPH</name>